<reference evidence="6 7" key="1">
    <citation type="journal article" date="2019" name="Gigascience">
        <title>Whole-genome sequence of the oriental lung fluke Paragonimus westermani.</title>
        <authorList>
            <person name="Oey H."/>
            <person name="Zakrzewski M."/>
            <person name="Narain K."/>
            <person name="Devi K.R."/>
            <person name="Agatsuma T."/>
            <person name="Nawaratna S."/>
            <person name="Gobert G.N."/>
            <person name="Jones M.K."/>
            <person name="Ragan M.A."/>
            <person name="McManus D.P."/>
            <person name="Krause L."/>
        </authorList>
    </citation>
    <scope>NUCLEOTIDE SEQUENCE [LARGE SCALE GENOMIC DNA]</scope>
    <source>
        <strain evidence="6 7">IND2009</strain>
    </source>
</reference>
<feature type="transmembrane region" description="Helical" evidence="5">
    <location>
        <begin position="381"/>
        <end position="400"/>
    </location>
</feature>
<feature type="non-terminal residue" evidence="6">
    <location>
        <position position="417"/>
    </location>
</feature>
<evidence type="ECO:0000256" key="2">
    <source>
        <dbReference type="ARBA" id="ARBA00022692"/>
    </source>
</evidence>
<evidence type="ECO:0000256" key="3">
    <source>
        <dbReference type="ARBA" id="ARBA00022989"/>
    </source>
</evidence>
<dbReference type="GO" id="GO:0016020">
    <property type="term" value="C:membrane"/>
    <property type="evidence" value="ECO:0007669"/>
    <property type="project" value="UniProtKB-SubCell"/>
</dbReference>
<evidence type="ECO:0000313" key="7">
    <source>
        <dbReference type="Proteomes" id="UP000324629"/>
    </source>
</evidence>
<keyword evidence="7" id="KW-1185">Reference proteome</keyword>
<protein>
    <submittedName>
        <fullName evidence="6">Uncharacterized protein</fullName>
    </submittedName>
</protein>
<keyword evidence="3 5" id="KW-1133">Transmembrane helix</keyword>
<keyword evidence="4 5" id="KW-0472">Membrane</keyword>
<dbReference type="PANTHER" id="PTHR46283">
    <property type="entry name" value="E3 UBIQUITIN-PROTEIN LIGASE MARCH5"/>
    <property type="match status" value="1"/>
</dbReference>
<dbReference type="AlphaFoldDB" id="A0A5J4N6H8"/>
<evidence type="ECO:0000256" key="1">
    <source>
        <dbReference type="ARBA" id="ARBA00004141"/>
    </source>
</evidence>
<dbReference type="Proteomes" id="UP000324629">
    <property type="component" value="Unassembled WGS sequence"/>
</dbReference>
<comment type="subcellular location">
    <subcellularLocation>
        <location evidence="1">Membrane</location>
        <topology evidence="1">Multi-pass membrane protein</topology>
    </subcellularLocation>
</comment>
<name>A0A5J4N6H8_9TREM</name>
<evidence type="ECO:0000313" key="6">
    <source>
        <dbReference type="EMBL" id="KAA3671047.1"/>
    </source>
</evidence>
<proteinExistence type="predicted"/>
<feature type="transmembrane region" description="Helical" evidence="5">
    <location>
        <begin position="340"/>
        <end position="360"/>
    </location>
</feature>
<keyword evidence="2 5" id="KW-0812">Transmembrane</keyword>
<sequence>MPASRVPHRALFADTATDWCKVRGGQIMAWCREMKSFTKRFATVGRVRLPDWGPRDSQRRWLETLGEMAASRAQWRECCRCLSELSVNVGLMNSNPVPASQPLSLVEHVEWNMNWCIRQQAFLNAICRQIGQQTAMASILSNMGSDVYCVSYTYDPTIVPHLNLPLDNVMGGQRLSGVSSDDEAEYRGQARMGIPVISKTEQNQLDEILVNGHLCVTRLSTSFKVYRTTSGGCLFVTSAYAPTDHTSHTVKSVYDALFGLPRQIIRTSLCLLVLQAHVSAVLLHMRSTWKATQIHPFERAGSKVCLTAKASVKCERLSISGLAYLILESVDSKTRVLSCYFAGGLVVGSVYWSAVTYGAITVMQVLGHHQGLQVMENMNPLALLVCLPTIPICLILAKAIPWENFLQKLWRQYISRL</sequence>
<gene>
    <name evidence="6" type="ORF">DEA37_0004515</name>
</gene>
<evidence type="ECO:0000256" key="4">
    <source>
        <dbReference type="ARBA" id="ARBA00023136"/>
    </source>
</evidence>
<organism evidence="6 7">
    <name type="scientific">Paragonimus westermani</name>
    <dbReference type="NCBI Taxonomy" id="34504"/>
    <lineage>
        <taxon>Eukaryota</taxon>
        <taxon>Metazoa</taxon>
        <taxon>Spiralia</taxon>
        <taxon>Lophotrochozoa</taxon>
        <taxon>Platyhelminthes</taxon>
        <taxon>Trematoda</taxon>
        <taxon>Digenea</taxon>
        <taxon>Plagiorchiida</taxon>
        <taxon>Troglotremata</taxon>
        <taxon>Troglotrematidae</taxon>
        <taxon>Paragonimus</taxon>
    </lineage>
</organism>
<dbReference type="EMBL" id="QNGE01007412">
    <property type="protein sequence ID" value="KAA3671047.1"/>
    <property type="molecule type" value="Genomic_DNA"/>
</dbReference>
<evidence type="ECO:0000256" key="5">
    <source>
        <dbReference type="SAM" id="Phobius"/>
    </source>
</evidence>
<accession>A0A5J4N6H8</accession>
<comment type="caution">
    <text evidence="6">The sequence shown here is derived from an EMBL/GenBank/DDBJ whole genome shotgun (WGS) entry which is preliminary data.</text>
</comment>